<protein>
    <submittedName>
        <fullName evidence="2">Uncharacterized protein</fullName>
    </submittedName>
</protein>
<reference evidence="2" key="2">
    <citation type="submission" date="2020-05" db="UniProtKB">
        <authorList>
            <consortium name="EnsemblMetazoa"/>
        </authorList>
    </citation>
    <scope>IDENTIFICATION</scope>
    <source>
        <strain evidence="2">A-37</strain>
    </source>
</reference>
<dbReference type="Proteomes" id="UP000075883">
    <property type="component" value="Unassembled WGS sequence"/>
</dbReference>
<dbReference type="EMBL" id="AXCM01006264">
    <property type="status" value="NOT_ANNOTATED_CDS"/>
    <property type="molecule type" value="Genomic_DNA"/>
</dbReference>
<evidence type="ECO:0000256" key="1">
    <source>
        <dbReference type="SAM" id="MobiDB-lite"/>
    </source>
</evidence>
<keyword evidence="3" id="KW-1185">Reference proteome</keyword>
<reference evidence="3" key="1">
    <citation type="submission" date="2013-09" db="EMBL/GenBank/DDBJ databases">
        <title>The Genome Sequence of Anopheles culicifacies species A.</title>
        <authorList>
            <consortium name="The Broad Institute Genomics Platform"/>
            <person name="Neafsey D.E."/>
            <person name="Besansky N."/>
            <person name="Howell P."/>
            <person name="Walton C."/>
            <person name="Young S.K."/>
            <person name="Zeng Q."/>
            <person name="Gargeya S."/>
            <person name="Fitzgerald M."/>
            <person name="Haas B."/>
            <person name="Abouelleil A."/>
            <person name="Allen A.W."/>
            <person name="Alvarado L."/>
            <person name="Arachchi H.M."/>
            <person name="Berlin A.M."/>
            <person name="Chapman S.B."/>
            <person name="Gainer-Dewar J."/>
            <person name="Goldberg J."/>
            <person name="Griggs A."/>
            <person name="Gujja S."/>
            <person name="Hansen M."/>
            <person name="Howarth C."/>
            <person name="Imamovic A."/>
            <person name="Ireland A."/>
            <person name="Larimer J."/>
            <person name="McCowan C."/>
            <person name="Murphy C."/>
            <person name="Pearson M."/>
            <person name="Poon T.W."/>
            <person name="Priest M."/>
            <person name="Roberts A."/>
            <person name="Saif S."/>
            <person name="Shea T."/>
            <person name="Sisk P."/>
            <person name="Sykes S."/>
            <person name="Wortman J."/>
            <person name="Nusbaum C."/>
            <person name="Birren B."/>
        </authorList>
    </citation>
    <scope>NUCLEOTIDE SEQUENCE [LARGE SCALE GENOMIC DNA]</scope>
    <source>
        <strain evidence="3">A-37</strain>
    </source>
</reference>
<evidence type="ECO:0000313" key="2">
    <source>
        <dbReference type="EnsemblMetazoa" id="ACUA022551-PA"/>
    </source>
</evidence>
<feature type="compositionally biased region" description="Basic and acidic residues" evidence="1">
    <location>
        <begin position="39"/>
        <end position="49"/>
    </location>
</feature>
<dbReference type="EnsemblMetazoa" id="ACUA022551-RA">
    <property type="protein sequence ID" value="ACUA022551-PA"/>
    <property type="gene ID" value="ACUA022551"/>
</dbReference>
<evidence type="ECO:0000313" key="3">
    <source>
        <dbReference type="Proteomes" id="UP000075883"/>
    </source>
</evidence>
<feature type="region of interest" description="Disordered" evidence="1">
    <location>
        <begin position="38"/>
        <end position="71"/>
    </location>
</feature>
<proteinExistence type="predicted"/>
<name>A0A182MNJ9_9DIPT</name>
<dbReference type="VEuPathDB" id="VectorBase:ACUA022551"/>
<sequence>MIIRTHPHMPWQTFRLANGTLAGFRTVTAVPAMVLEDDPPLRAAKESKNGKYGSRPETSYPPSPQQGRPYAVPIRPFRNRIQIESAPVSIRRRNRFHRLMIARVALGMLEQSDPFRLHTATYNVALRWASLSNQPGAAQQCLFRLFCVKRALAAARWQTYGHHILISQGTLHFSTHSSFRCTMV</sequence>
<organism evidence="2 3">
    <name type="scientific">Anopheles culicifacies</name>
    <dbReference type="NCBI Taxonomy" id="139723"/>
    <lineage>
        <taxon>Eukaryota</taxon>
        <taxon>Metazoa</taxon>
        <taxon>Ecdysozoa</taxon>
        <taxon>Arthropoda</taxon>
        <taxon>Hexapoda</taxon>
        <taxon>Insecta</taxon>
        <taxon>Pterygota</taxon>
        <taxon>Neoptera</taxon>
        <taxon>Endopterygota</taxon>
        <taxon>Diptera</taxon>
        <taxon>Nematocera</taxon>
        <taxon>Culicoidea</taxon>
        <taxon>Culicidae</taxon>
        <taxon>Anophelinae</taxon>
        <taxon>Anopheles</taxon>
        <taxon>culicifacies species complex</taxon>
    </lineage>
</organism>
<accession>A0A182MNJ9</accession>
<dbReference type="AlphaFoldDB" id="A0A182MNJ9"/>